<feature type="transmembrane region" description="Helical" evidence="1">
    <location>
        <begin position="177"/>
        <end position="201"/>
    </location>
</feature>
<dbReference type="Proteomes" id="UP000006056">
    <property type="component" value="Chromosome"/>
</dbReference>
<dbReference type="EMBL" id="CP003379">
    <property type="protein sequence ID" value="AFL87302.1"/>
    <property type="molecule type" value="Genomic_DNA"/>
</dbReference>
<dbReference type="HOGENOM" id="CLU_466853_0_0_0"/>
<evidence type="ECO:0000313" key="4">
    <source>
        <dbReference type="Proteomes" id="UP000006056"/>
    </source>
</evidence>
<feature type="transmembrane region" description="Helical" evidence="1">
    <location>
        <begin position="236"/>
        <end position="256"/>
    </location>
</feature>
<feature type="domain" description="Glycosyltransferase RgtA/B/C/D-like" evidence="2">
    <location>
        <begin position="76"/>
        <end position="218"/>
    </location>
</feature>
<sequence length="584" mass="65237">MDASASTLPGEISLTRAIRSHPWRAFLALTVLYVVAVTCLSSLKLLWLDELFTLHVARLGSVAAIWHALAMGADPNPPVIHVLVHFCRLLFGEREFALRLPAMVGYWIGLVSLFTYLRRRVPAEWALGGTVLSMTMAAFDYSFESRSYGIFYGLAMLAFLSWSETTETRHSRRSRYVWLLVMIAALGLGISTNYFAVLAFLPITAGEVARTVRLILKSRHDTYRNTEPNFLRLIDWRIWLGLALAISPLLVFLPLINRDIAQFAPHAWNKVSIDQVFDSYTEMVETILYPLLALFAVAAIKLLLFSPKMNGYAETAANDDAPRVLPVHELVGIVFLMLYPFLGYLVASVRGGMLSPRFVIPVCFGFAVSGALTAYRLSGRSRIAGPVFLCFVLAWFVSRESVVGYDYSEQKQCFHKVVDRLPLAFAGLPADAPLAIPDPLMALTFQHYAPPVYASRAVFPVDFQAIRKFRRDDSPEQNLWAARSLYTLRIVPMATFQKTVGKYVVLASDGNWLLKDLDRHHYAEHRLPINTRAGAIGGFTPLSHGLPVFYVADGVAVQTGPLSPELLPIPFRLQDNLPESPDLQ</sequence>
<feature type="transmembrane region" description="Helical" evidence="1">
    <location>
        <begin position="25"/>
        <end position="47"/>
    </location>
</feature>
<feature type="transmembrane region" description="Helical" evidence="1">
    <location>
        <begin position="325"/>
        <end position="346"/>
    </location>
</feature>
<keyword evidence="4" id="KW-1185">Reference proteome</keyword>
<reference evidence="3 4" key="1">
    <citation type="submission" date="2012-06" db="EMBL/GenBank/DDBJ databases">
        <title>Complete genome of Terriglobus roseus DSM 18391.</title>
        <authorList>
            <consortium name="US DOE Joint Genome Institute (JGI-PGF)"/>
            <person name="Lucas S."/>
            <person name="Copeland A."/>
            <person name="Lapidus A."/>
            <person name="Glavina del Rio T."/>
            <person name="Dalin E."/>
            <person name="Tice H."/>
            <person name="Bruce D."/>
            <person name="Goodwin L."/>
            <person name="Pitluck S."/>
            <person name="Peters L."/>
            <person name="Mikhailova N."/>
            <person name="Munk A.C.C."/>
            <person name="Kyrpides N."/>
            <person name="Mavromatis K."/>
            <person name="Ivanova N."/>
            <person name="Brettin T."/>
            <person name="Detter J.C."/>
            <person name="Han C."/>
            <person name="Larimer F."/>
            <person name="Land M."/>
            <person name="Hauser L."/>
            <person name="Markowitz V."/>
            <person name="Cheng J.-F."/>
            <person name="Hugenholtz P."/>
            <person name="Woyke T."/>
            <person name="Wu D."/>
            <person name="Brambilla E."/>
            <person name="Klenk H.-P."/>
            <person name="Eisen J.A."/>
        </authorList>
    </citation>
    <scope>NUCLEOTIDE SEQUENCE [LARGE SCALE GENOMIC DNA]</scope>
    <source>
        <strain evidence="4">DSM 18391 / NRRL B-41598 / KBS 63</strain>
    </source>
</reference>
<feature type="transmembrane region" description="Helical" evidence="1">
    <location>
        <begin position="149"/>
        <end position="165"/>
    </location>
</feature>
<accession>I3ZDI4</accession>
<organism evidence="3 4">
    <name type="scientific">Terriglobus roseus (strain DSM 18391 / NRRL B-41598 / KBS 63)</name>
    <dbReference type="NCBI Taxonomy" id="926566"/>
    <lineage>
        <taxon>Bacteria</taxon>
        <taxon>Pseudomonadati</taxon>
        <taxon>Acidobacteriota</taxon>
        <taxon>Terriglobia</taxon>
        <taxon>Terriglobales</taxon>
        <taxon>Acidobacteriaceae</taxon>
        <taxon>Terriglobus</taxon>
    </lineage>
</organism>
<keyword evidence="1" id="KW-0812">Transmembrane</keyword>
<dbReference type="InterPro" id="IPR038731">
    <property type="entry name" value="RgtA/B/C-like"/>
</dbReference>
<protein>
    <submittedName>
        <fullName evidence="3">PMT family glycosyltransferase, 4-amino-4-deoxy-L-arabinose transferase</fullName>
    </submittedName>
</protein>
<evidence type="ECO:0000256" key="1">
    <source>
        <dbReference type="SAM" id="Phobius"/>
    </source>
</evidence>
<keyword evidence="3" id="KW-0808">Transferase</keyword>
<dbReference type="STRING" id="926566.Terro_0981"/>
<dbReference type="KEGG" id="trs:Terro_0981"/>
<dbReference type="AlphaFoldDB" id="I3ZDI4"/>
<dbReference type="Pfam" id="PF13231">
    <property type="entry name" value="PMT_2"/>
    <property type="match status" value="1"/>
</dbReference>
<feature type="transmembrane region" description="Helical" evidence="1">
    <location>
        <begin position="358"/>
        <end position="377"/>
    </location>
</feature>
<gene>
    <name evidence="3" type="ordered locus">Terro_0981</name>
</gene>
<name>I3ZDI4_TERRK</name>
<feature type="transmembrane region" description="Helical" evidence="1">
    <location>
        <begin position="287"/>
        <end position="305"/>
    </location>
</feature>
<evidence type="ECO:0000259" key="2">
    <source>
        <dbReference type="Pfam" id="PF13231"/>
    </source>
</evidence>
<feature type="transmembrane region" description="Helical" evidence="1">
    <location>
        <begin position="96"/>
        <end position="117"/>
    </location>
</feature>
<dbReference type="GO" id="GO:0016740">
    <property type="term" value="F:transferase activity"/>
    <property type="evidence" value="ECO:0007669"/>
    <property type="project" value="UniProtKB-KW"/>
</dbReference>
<evidence type="ECO:0000313" key="3">
    <source>
        <dbReference type="EMBL" id="AFL87302.1"/>
    </source>
</evidence>
<keyword evidence="1" id="KW-0472">Membrane</keyword>
<dbReference type="eggNOG" id="COG1807">
    <property type="taxonomic scope" value="Bacteria"/>
</dbReference>
<keyword evidence="1" id="KW-1133">Transmembrane helix</keyword>
<proteinExistence type="predicted"/>